<sequence length="261" mass="28954">MRSIASCYNEHAIKVSDSYCSGPSNQPYLSPNLAPPCPNTVKSIYKATIPSQRRLLITLTWFNNRLGHGLTINVGDTASKLNANTQYRLSKRKGSKTFKACSSEIEVVWDVSDARYIDGPEPSSGFSVVVLVDSQLCLSLGDMNEQQNPTTPNFSLVSRSEVFVGTSSVYSTRARFSDKGLAHDILIKCNEEETGKQKGMRNPELTVTIDEKKTVQASGCAVFMFRTRSGLDCRLWFEDKVKERDDGFSLLICACNCENPH</sequence>
<dbReference type="PANTHER" id="PTHR31972:SF16">
    <property type="entry name" value="FAMILY PROTEIN, PUTATIVE (DUF868)-RELATED"/>
    <property type="match status" value="1"/>
</dbReference>
<evidence type="ECO:0000313" key="1">
    <source>
        <dbReference type="EMBL" id="KAE8684836.1"/>
    </source>
</evidence>
<protein>
    <submittedName>
        <fullName evidence="1">Aldolase superfamily protein isoform 1</fullName>
    </submittedName>
</protein>
<gene>
    <name evidence="1" type="ORF">F3Y22_tig00111105pilonHSYRG00543</name>
</gene>
<accession>A0A6A2YZE5</accession>
<dbReference type="EMBL" id="VEPZ02001236">
    <property type="protein sequence ID" value="KAE8684836.1"/>
    <property type="molecule type" value="Genomic_DNA"/>
</dbReference>
<reference evidence="1" key="1">
    <citation type="submission" date="2019-09" db="EMBL/GenBank/DDBJ databases">
        <title>Draft genome information of white flower Hibiscus syriacus.</title>
        <authorList>
            <person name="Kim Y.-M."/>
        </authorList>
    </citation>
    <scope>NUCLEOTIDE SEQUENCE [LARGE SCALE GENOMIC DNA]</scope>
    <source>
        <strain evidence="1">YM2019G1</strain>
    </source>
</reference>
<organism evidence="1 2">
    <name type="scientific">Hibiscus syriacus</name>
    <name type="common">Rose of Sharon</name>
    <dbReference type="NCBI Taxonomy" id="106335"/>
    <lineage>
        <taxon>Eukaryota</taxon>
        <taxon>Viridiplantae</taxon>
        <taxon>Streptophyta</taxon>
        <taxon>Embryophyta</taxon>
        <taxon>Tracheophyta</taxon>
        <taxon>Spermatophyta</taxon>
        <taxon>Magnoliopsida</taxon>
        <taxon>eudicotyledons</taxon>
        <taxon>Gunneridae</taxon>
        <taxon>Pentapetalae</taxon>
        <taxon>rosids</taxon>
        <taxon>malvids</taxon>
        <taxon>Malvales</taxon>
        <taxon>Malvaceae</taxon>
        <taxon>Malvoideae</taxon>
        <taxon>Hibiscus</taxon>
    </lineage>
</organism>
<comment type="caution">
    <text evidence="1">The sequence shown here is derived from an EMBL/GenBank/DDBJ whole genome shotgun (WGS) entry which is preliminary data.</text>
</comment>
<dbReference type="InterPro" id="IPR008586">
    <property type="entry name" value="DUF868_pln"/>
</dbReference>
<dbReference type="Pfam" id="PF05910">
    <property type="entry name" value="DUF868"/>
    <property type="match status" value="1"/>
</dbReference>
<dbReference type="AlphaFoldDB" id="A0A6A2YZE5"/>
<dbReference type="Proteomes" id="UP000436088">
    <property type="component" value="Unassembled WGS sequence"/>
</dbReference>
<keyword evidence="2" id="KW-1185">Reference proteome</keyword>
<evidence type="ECO:0000313" key="2">
    <source>
        <dbReference type="Proteomes" id="UP000436088"/>
    </source>
</evidence>
<proteinExistence type="predicted"/>
<dbReference type="OrthoDB" id="678233at2759"/>
<dbReference type="PANTHER" id="PTHR31972">
    <property type="entry name" value="EXPRESSED PROTEIN"/>
    <property type="match status" value="1"/>
</dbReference>
<name>A0A6A2YZE5_HIBSY</name>